<feature type="transmembrane region" description="Helical" evidence="7">
    <location>
        <begin position="21"/>
        <end position="47"/>
    </location>
</feature>
<dbReference type="AlphaFoldDB" id="A0A1M6NKL1"/>
<dbReference type="EMBL" id="FQZB01000012">
    <property type="protein sequence ID" value="SHJ96240.1"/>
    <property type="molecule type" value="Genomic_DNA"/>
</dbReference>
<evidence type="ECO:0000256" key="4">
    <source>
        <dbReference type="ARBA" id="ARBA00022692"/>
    </source>
</evidence>
<gene>
    <name evidence="9" type="ORF">SAMN02745163_02935</name>
</gene>
<dbReference type="STRING" id="1121302.SAMN02745163_02935"/>
<keyword evidence="10" id="KW-1185">Reference proteome</keyword>
<dbReference type="PANTHER" id="PTHR42709:SF6">
    <property type="entry name" value="UNDECAPRENYL PHOSPHATE TRANSPORTER A"/>
    <property type="match status" value="1"/>
</dbReference>
<organism evidence="9 10">
    <name type="scientific">Clostridium cavendishii DSM 21758</name>
    <dbReference type="NCBI Taxonomy" id="1121302"/>
    <lineage>
        <taxon>Bacteria</taxon>
        <taxon>Bacillati</taxon>
        <taxon>Bacillota</taxon>
        <taxon>Clostridia</taxon>
        <taxon>Eubacteriales</taxon>
        <taxon>Clostridiaceae</taxon>
        <taxon>Clostridium</taxon>
    </lineage>
</organism>
<evidence type="ECO:0000256" key="6">
    <source>
        <dbReference type="ARBA" id="ARBA00023136"/>
    </source>
</evidence>
<feature type="domain" description="VTT" evidence="8">
    <location>
        <begin position="34"/>
        <end position="160"/>
    </location>
</feature>
<name>A0A1M6NKL1_9CLOT</name>
<dbReference type="Pfam" id="PF09335">
    <property type="entry name" value="VTT_dom"/>
    <property type="match status" value="1"/>
</dbReference>
<proteinExistence type="inferred from homology"/>
<evidence type="ECO:0000256" key="3">
    <source>
        <dbReference type="ARBA" id="ARBA00022475"/>
    </source>
</evidence>
<feature type="transmembrane region" description="Helical" evidence="7">
    <location>
        <begin position="140"/>
        <end position="163"/>
    </location>
</feature>
<keyword evidence="6 7" id="KW-0472">Membrane</keyword>
<protein>
    <submittedName>
        <fullName evidence="9">Membrane protein DedA, SNARE-associated domain</fullName>
    </submittedName>
</protein>
<dbReference type="GO" id="GO:0005886">
    <property type="term" value="C:plasma membrane"/>
    <property type="evidence" value="ECO:0007669"/>
    <property type="project" value="UniProtKB-SubCell"/>
</dbReference>
<dbReference type="RefSeq" id="WP_159433256.1">
    <property type="nucleotide sequence ID" value="NZ_FQZB01000012.1"/>
</dbReference>
<evidence type="ECO:0000313" key="10">
    <source>
        <dbReference type="Proteomes" id="UP000184310"/>
    </source>
</evidence>
<dbReference type="PANTHER" id="PTHR42709">
    <property type="entry name" value="ALKALINE PHOSPHATASE LIKE PROTEIN"/>
    <property type="match status" value="1"/>
</dbReference>
<dbReference type="InterPro" id="IPR032816">
    <property type="entry name" value="VTT_dom"/>
</dbReference>
<dbReference type="Proteomes" id="UP000184310">
    <property type="component" value="Unassembled WGS sequence"/>
</dbReference>
<evidence type="ECO:0000313" key="9">
    <source>
        <dbReference type="EMBL" id="SHJ96240.1"/>
    </source>
</evidence>
<feature type="transmembrane region" description="Helical" evidence="7">
    <location>
        <begin position="175"/>
        <end position="193"/>
    </location>
</feature>
<keyword evidence="4 7" id="KW-0812">Transmembrane</keyword>
<feature type="transmembrane region" description="Helical" evidence="7">
    <location>
        <begin position="53"/>
        <end position="80"/>
    </location>
</feature>
<comment type="similarity">
    <text evidence="2">Belongs to the DedA family.</text>
</comment>
<comment type="subcellular location">
    <subcellularLocation>
        <location evidence="1">Cell membrane</location>
        <topology evidence="1">Multi-pass membrane protein</topology>
    </subcellularLocation>
</comment>
<evidence type="ECO:0000256" key="1">
    <source>
        <dbReference type="ARBA" id="ARBA00004651"/>
    </source>
</evidence>
<keyword evidence="5 7" id="KW-1133">Transmembrane helix</keyword>
<sequence>MTENLIESILDFIRSYQYIGAFIVVLLEYACFPLPSELILPFVGFIAAQSNKLLPTIIFICTMASLLGSTICYLIGYYGGDAIINWIKRKFPSSIKSFYTLEKFFNKYGNKTLVFARMVPLTRTYISLFAGSLRYNFTKFIMYSSIGILFWNTILVLLGYYLGEHLETISNIFNNFGKVCAIILSTILLIYLFKKFIKLRKLG</sequence>
<dbReference type="InterPro" id="IPR051311">
    <property type="entry name" value="DedA_domain"/>
</dbReference>
<keyword evidence="3" id="KW-1003">Cell membrane</keyword>
<accession>A0A1M6NKL1</accession>
<evidence type="ECO:0000259" key="8">
    <source>
        <dbReference type="Pfam" id="PF09335"/>
    </source>
</evidence>
<reference evidence="9 10" key="1">
    <citation type="submission" date="2016-11" db="EMBL/GenBank/DDBJ databases">
        <authorList>
            <person name="Jaros S."/>
            <person name="Januszkiewicz K."/>
            <person name="Wedrychowicz H."/>
        </authorList>
    </citation>
    <scope>NUCLEOTIDE SEQUENCE [LARGE SCALE GENOMIC DNA]</scope>
    <source>
        <strain evidence="9 10">DSM 21758</strain>
    </source>
</reference>
<evidence type="ECO:0000256" key="5">
    <source>
        <dbReference type="ARBA" id="ARBA00022989"/>
    </source>
</evidence>
<evidence type="ECO:0000256" key="2">
    <source>
        <dbReference type="ARBA" id="ARBA00010792"/>
    </source>
</evidence>
<dbReference type="OrthoDB" id="9813426at2"/>
<evidence type="ECO:0000256" key="7">
    <source>
        <dbReference type="SAM" id="Phobius"/>
    </source>
</evidence>